<dbReference type="Proteomes" id="UP000014417">
    <property type="component" value="Unassembled WGS sequence"/>
</dbReference>
<evidence type="ECO:0000313" key="2">
    <source>
        <dbReference type="EMBL" id="EPD33415.1"/>
    </source>
</evidence>
<dbReference type="SUPFAM" id="SSF51658">
    <property type="entry name" value="Xylose isomerase-like"/>
    <property type="match status" value="1"/>
</dbReference>
<sequence>MACGGADVVALAKRYANRVDIVHAKDITDKLLPGEITWSEGVKASMFAPIGQGDMDFKAIVTALDEANFDGYYVLEQDIMIDGEPAPGEGSINNAKASLEALKALAKN</sequence>
<dbReference type="InterPro" id="IPR013022">
    <property type="entry name" value="Xyl_isomerase-like_TIM-brl"/>
</dbReference>
<name>S2W573_9ACTN</name>
<gene>
    <name evidence="2" type="ORF">HMPREF9306_00955</name>
</gene>
<dbReference type="HOGENOM" id="CLU_2194613_0_0_11"/>
<evidence type="ECO:0000313" key="3">
    <source>
        <dbReference type="Proteomes" id="UP000014417"/>
    </source>
</evidence>
<organism evidence="2 3">
    <name type="scientific">Propionimicrobium lymphophilum ACS-093-V-SCH5</name>
    <dbReference type="NCBI Taxonomy" id="883161"/>
    <lineage>
        <taxon>Bacteria</taxon>
        <taxon>Bacillati</taxon>
        <taxon>Actinomycetota</taxon>
        <taxon>Actinomycetes</taxon>
        <taxon>Propionibacteriales</taxon>
        <taxon>Propionibacteriaceae</taxon>
        <taxon>Propionimicrobium</taxon>
    </lineage>
</organism>
<dbReference type="OrthoDB" id="104997at2"/>
<protein>
    <recommendedName>
        <fullName evidence="1">Xylose isomerase-like TIM barrel domain-containing protein</fullName>
    </recommendedName>
</protein>
<dbReference type="STRING" id="883161.HMPREF9306_00955"/>
<feature type="domain" description="Xylose isomerase-like TIM barrel" evidence="1">
    <location>
        <begin position="7"/>
        <end position="101"/>
    </location>
</feature>
<dbReference type="Pfam" id="PF01261">
    <property type="entry name" value="AP_endonuc_2"/>
    <property type="match status" value="1"/>
</dbReference>
<keyword evidence="3" id="KW-1185">Reference proteome</keyword>
<evidence type="ECO:0000259" key="1">
    <source>
        <dbReference type="Pfam" id="PF01261"/>
    </source>
</evidence>
<dbReference type="Gene3D" id="3.20.20.150">
    <property type="entry name" value="Divalent-metal-dependent TIM barrel enzymes"/>
    <property type="match status" value="1"/>
</dbReference>
<dbReference type="AlphaFoldDB" id="S2W573"/>
<reference evidence="2 3" key="1">
    <citation type="submission" date="2013-04" db="EMBL/GenBank/DDBJ databases">
        <title>The Genome Sequence of Propionimicrobium lymphophilum ACS-093-V-SCH5.</title>
        <authorList>
            <consortium name="The Broad Institute Genomics Platform"/>
            <person name="Earl A."/>
            <person name="Ward D."/>
            <person name="Feldgarden M."/>
            <person name="Gevers D."/>
            <person name="Saerens B."/>
            <person name="Vaneechoutte M."/>
            <person name="Walker B."/>
            <person name="Young S."/>
            <person name="Zeng Q."/>
            <person name="Gargeya S."/>
            <person name="Fitzgerald M."/>
            <person name="Haas B."/>
            <person name="Abouelleil A."/>
            <person name="Allen A.W."/>
            <person name="Alvarado L."/>
            <person name="Arachchi H.M."/>
            <person name="Berlin A.M."/>
            <person name="Chapman S.B."/>
            <person name="Gainer-Dewar J."/>
            <person name="Goldberg J."/>
            <person name="Griggs A."/>
            <person name="Gujja S."/>
            <person name="Hansen M."/>
            <person name="Howarth C."/>
            <person name="Imamovic A."/>
            <person name="Ireland A."/>
            <person name="Larimer J."/>
            <person name="McCowan C."/>
            <person name="Murphy C."/>
            <person name="Pearson M."/>
            <person name="Poon T.W."/>
            <person name="Priest M."/>
            <person name="Roberts A."/>
            <person name="Saif S."/>
            <person name="Shea T."/>
            <person name="Sisk P."/>
            <person name="Sykes S."/>
            <person name="Wortman J."/>
            <person name="Nusbaum C."/>
            <person name="Birren B."/>
        </authorList>
    </citation>
    <scope>NUCLEOTIDE SEQUENCE [LARGE SCALE GENOMIC DNA]</scope>
    <source>
        <strain evidence="2 3">ACS-093-V-SCH5</strain>
    </source>
</reference>
<proteinExistence type="predicted"/>
<accession>S2W573</accession>
<dbReference type="EMBL" id="AGZR01000005">
    <property type="protein sequence ID" value="EPD33415.1"/>
    <property type="molecule type" value="Genomic_DNA"/>
</dbReference>
<dbReference type="InterPro" id="IPR036237">
    <property type="entry name" value="Xyl_isomerase-like_sf"/>
</dbReference>
<comment type="caution">
    <text evidence="2">The sequence shown here is derived from an EMBL/GenBank/DDBJ whole genome shotgun (WGS) entry which is preliminary data.</text>
</comment>